<comment type="function">
    <text evidence="10">Involved in the system for phosphate transport across the cytoplasmic membrane.</text>
</comment>
<name>A0A1C6J1X1_9FIRM</name>
<dbReference type="Gene3D" id="3.40.190.10">
    <property type="entry name" value="Periplasmic binding protein-like II"/>
    <property type="match status" value="2"/>
</dbReference>
<dbReference type="PANTHER" id="PTHR30570">
    <property type="entry name" value="PERIPLASMIC PHOSPHATE BINDING COMPONENT OF PHOSPHATE ABC TRANSPORTER"/>
    <property type="match status" value="1"/>
</dbReference>
<keyword evidence="6 10" id="KW-0592">Phosphate transport</keyword>
<dbReference type="Pfam" id="PF12849">
    <property type="entry name" value="PBP_like_2"/>
    <property type="match status" value="1"/>
</dbReference>
<dbReference type="InterPro" id="IPR024370">
    <property type="entry name" value="PBP_domain"/>
</dbReference>
<dbReference type="CDD" id="cd13653">
    <property type="entry name" value="PBP2_phosphate_like_1"/>
    <property type="match status" value="1"/>
</dbReference>
<evidence type="ECO:0000256" key="8">
    <source>
        <dbReference type="ARBA" id="ARBA00023139"/>
    </source>
</evidence>
<feature type="domain" description="PBP" evidence="11">
    <location>
        <begin position="28"/>
        <end position="260"/>
    </location>
</feature>
<keyword evidence="7 10" id="KW-0732">Signal</keyword>
<feature type="chain" id="PRO_5039750970" description="Phosphate-binding protein" evidence="10">
    <location>
        <begin position="20"/>
        <end position="274"/>
    </location>
</feature>
<keyword evidence="8 10" id="KW-0564">Palmitate</keyword>
<comment type="similarity">
    <text evidence="3 10">Belongs to the PstS family.</text>
</comment>
<evidence type="ECO:0000256" key="9">
    <source>
        <dbReference type="ARBA" id="ARBA00023288"/>
    </source>
</evidence>
<dbReference type="InterPro" id="IPR050811">
    <property type="entry name" value="Phosphate_ABC_transporter"/>
</dbReference>
<evidence type="ECO:0000313" key="12">
    <source>
        <dbReference type="EMBL" id="SCJ76028.1"/>
    </source>
</evidence>
<evidence type="ECO:0000256" key="5">
    <source>
        <dbReference type="ARBA" id="ARBA00022448"/>
    </source>
</evidence>
<dbReference type="PANTHER" id="PTHR30570:SF1">
    <property type="entry name" value="PHOSPHATE-BINDING PROTEIN PSTS"/>
    <property type="match status" value="1"/>
</dbReference>
<keyword evidence="10" id="KW-0472">Membrane</keyword>
<accession>A0A1C6J1X1</accession>
<protein>
    <recommendedName>
        <fullName evidence="10">Phosphate-binding protein</fullName>
    </recommendedName>
</protein>
<dbReference type="GO" id="GO:0042301">
    <property type="term" value="F:phosphate ion binding"/>
    <property type="evidence" value="ECO:0007669"/>
    <property type="project" value="UniProtKB-UniRule"/>
</dbReference>
<dbReference type="InterPro" id="IPR011862">
    <property type="entry name" value="Phos-bd"/>
</dbReference>
<evidence type="ECO:0000256" key="2">
    <source>
        <dbReference type="ARBA" id="ARBA00004193"/>
    </source>
</evidence>
<dbReference type="PROSITE" id="PS51257">
    <property type="entry name" value="PROKAR_LIPOPROTEIN"/>
    <property type="match status" value="1"/>
</dbReference>
<dbReference type="GO" id="GO:0006817">
    <property type="term" value="P:phosphate ion transport"/>
    <property type="evidence" value="ECO:0007669"/>
    <property type="project" value="UniProtKB-UniRule"/>
</dbReference>
<dbReference type="NCBIfam" id="TIGR02136">
    <property type="entry name" value="ptsS_2"/>
    <property type="match status" value="1"/>
</dbReference>
<evidence type="ECO:0000256" key="1">
    <source>
        <dbReference type="ARBA" id="ARBA00002841"/>
    </source>
</evidence>
<evidence type="ECO:0000256" key="7">
    <source>
        <dbReference type="ARBA" id="ARBA00022729"/>
    </source>
</evidence>
<keyword evidence="9 10" id="KW-0449">Lipoprotein</keyword>
<feature type="signal peptide" evidence="10">
    <location>
        <begin position="1"/>
        <end position="19"/>
    </location>
</feature>
<dbReference type="SUPFAM" id="SSF53850">
    <property type="entry name" value="Periplasmic binding protein-like II"/>
    <property type="match status" value="1"/>
</dbReference>
<gene>
    <name evidence="12" type="primary">pstS</name>
    <name evidence="12" type="ORF">SAMEA3545359_01850</name>
</gene>
<dbReference type="EMBL" id="FMHG01000001">
    <property type="protein sequence ID" value="SCJ76028.1"/>
    <property type="molecule type" value="Genomic_DNA"/>
</dbReference>
<dbReference type="GO" id="GO:0005886">
    <property type="term" value="C:plasma membrane"/>
    <property type="evidence" value="ECO:0007669"/>
    <property type="project" value="UniProtKB-SubCell"/>
</dbReference>
<comment type="subcellular location">
    <subcellularLocation>
        <location evidence="2 10">Cell membrane</location>
        <topology evidence="2 10">Lipid-anchor</topology>
    </subcellularLocation>
</comment>
<evidence type="ECO:0000256" key="6">
    <source>
        <dbReference type="ARBA" id="ARBA00022592"/>
    </source>
</evidence>
<keyword evidence="10" id="KW-1003">Cell membrane</keyword>
<evidence type="ECO:0000256" key="4">
    <source>
        <dbReference type="ARBA" id="ARBA00011529"/>
    </source>
</evidence>
<organism evidence="12">
    <name type="scientific">uncultured Anaerotruncus sp</name>
    <dbReference type="NCBI Taxonomy" id="905011"/>
    <lineage>
        <taxon>Bacteria</taxon>
        <taxon>Bacillati</taxon>
        <taxon>Bacillota</taxon>
        <taxon>Clostridia</taxon>
        <taxon>Eubacteriales</taxon>
        <taxon>Oscillospiraceae</taxon>
        <taxon>Anaerotruncus</taxon>
        <taxon>environmental samples</taxon>
    </lineage>
</organism>
<keyword evidence="5 10" id="KW-0813">Transport</keyword>
<proteinExistence type="inferred from homology"/>
<evidence type="ECO:0000259" key="11">
    <source>
        <dbReference type="Pfam" id="PF12849"/>
    </source>
</evidence>
<reference evidence="12" key="1">
    <citation type="submission" date="2015-09" db="EMBL/GenBank/DDBJ databases">
        <authorList>
            <consortium name="Pathogen Informatics"/>
        </authorList>
    </citation>
    <scope>NUCLEOTIDE SEQUENCE</scope>
    <source>
        <strain evidence="12">2789STDY5834896</strain>
    </source>
</reference>
<comment type="subunit">
    <text evidence="4 10">The complex is composed of two ATP-binding proteins (PstB), two transmembrane proteins (PstC and PstA) and a solute-binding protein (PstS).</text>
</comment>
<sequence length="274" mass="28434">MKKLVSVLMASALALAVLAGCGDSASTGSGSDTGSKTIKMSGSTSMEELAKGFSEAYGEKAGTTITVELGGSSVGFKNVQEGVSDIGNISRELKEEEKAEGLTETVVAIDGITVIVNPQNKVADLTSDQLKKIFTGEITNWKDVGGADGEIVVMGREAGSGTRGAFEELLGVEDACKYAEELNETGAVKTKVASTPGAIGYVSMSAVDSTVTGIKVDGVEPTEENAKSGSYALKRPFLMVSKPDASQATKDFLEWAVSDEGQEIVTQLKLISVK</sequence>
<dbReference type="AlphaFoldDB" id="A0A1C6J1X1"/>
<evidence type="ECO:0000256" key="10">
    <source>
        <dbReference type="RuleBase" id="RU367119"/>
    </source>
</evidence>
<evidence type="ECO:0000256" key="3">
    <source>
        <dbReference type="ARBA" id="ARBA00008725"/>
    </source>
</evidence>
<comment type="function">
    <text evidence="1">Part of the ABC transporter complex PstSACB involved in phosphate import.</text>
</comment>